<name>V5FYM3_BYSSN</name>
<dbReference type="OrthoDB" id="2444174at2759"/>
<dbReference type="InterPro" id="IPR040009">
    <property type="entry name" value="Mtf2/C5D6.12-like"/>
</dbReference>
<feature type="region of interest" description="Disordered" evidence="1">
    <location>
        <begin position="524"/>
        <end position="553"/>
    </location>
</feature>
<feature type="domain" description="Mtf2-like C-terminal" evidence="2">
    <location>
        <begin position="279"/>
        <end position="488"/>
    </location>
</feature>
<dbReference type="GO" id="GO:0005739">
    <property type="term" value="C:mitochondrion"/>
    <property type="evidence" value="ECO:0007669"/>
    <property type="project" value="InterPro"/>
</dbReference>
<dbReference type="EMBL" id="BAUL01000103">
    <property type="protein sequence ID" value="GAD94846.1"/>
    <property type="molecule type" value="Genomic_DNA"/>
</dbReference>
<dbReference type="AlphaFoldDB" id="V5FYM3"/>
<organism evidence="3 4">
    <name type="scientific">Byssochlamys spectabilis (strain No. 5 / NBRC 109023)</name>
    <name type="common">Paecilomyces variotii</name>
    <dbReference type="NCBI Taxonomy" id="1356009"/>
    <lineage>
        <taxon>Eukaryota</taxon>
        <taxon>Fungi</taxon>
        <taxon>Dikarya</taxon>
        <taxon>Ascomycota</taxon>
        <taxon>Pezizomycotina</taxon>
        <taxon>Eurotiomycetes</taxon>
        <taxon>Eurotiomycetidae</taxon>
        <taxon>Eurotiales</taxon>
        <taxon>Thermoascaceae</taxon>
        <taxon>Paecilomyces</taxon>
    </lineage>
</organism>
<evidence type="ECO:0000259" key="2">
    <source>
        <dbReference type="Pfam" id="PF19189"/>
    </source>
</evidence>
<evidence type="ECO:0000313" key="3">
    <source>
        <dbReference type="EMBL" id="GAD94846.1"/>
    </source>
</evidence>
<keyword evidence="4" id="KW-1185">Reference proteome</keyword>
<proteinExistence type="predicted"/>
<dbReference type="HOGENOM" id="CLU_047842_0_0_1"/>
<reference evidence="4" key="1">
    <citation type="journal article" date="2014" name="Genome Announc.">
        <title>Draft genome sequence of the formaldehyde-resistant fungus Byssochlamys spectabilis No. 5 (anamorph Paecilomyces variotii No. 5) (NBRC109023).</title>
        <authorList>
            <person name="Oka T."/>
            <person name="Ekino K."/>
            <person name="Fukuda K."/>
            <person name="Nomura Y."/>
        </authorList>
    </citation>
    <scope>NUCLEOTIDE SEQUENCE [LARGE SCALE GENOMIC DNA]</scope>
    <source>
        <strain evidence="4">No. 5 / NBRC 109023</strain>
    </source>
</reference>
<dbReference type="PANTHER" id="PTHR39468:SF1">
    <property type="entry name" value="MTF2-LIKE C-TERMINAL DOMAIN-CONTAINING PROTEIN"/>
    <property type="match status" value="1"/>
</dbReference>
<feature type="region of interest" description="Disordered" evidence="1">
    <location>
        <begin position="35"/>
        <end position="181"/>
    </location>
</feature>
<dbReference type="eggNOG" id="ENOG502S7AT">
    <property type="taxonomic scope" value="Eukaryota"/>
</dbReference>
<protein>
    <recommendedName>
        <fullName evidence="2">Mtf2-like C-terminal domain-containing protein</fullName>
    </recommendedName>
</protein>
<accession>V5FYM3</accession>
<evidence type="ECO:0000256" key="1">
    <source>
        <dbReference type="SAM" id="MobiDB-lite"/>
    </source>
</evidence>
<feature type="compositionally biased region" description="Polar residues" evidence="1">
    <location>
        <begin position="324"/>
        <end position="356"/>
    </location>
</feature>
<dbReference type="PANTHER" id="PTHR39468">
    <property type="entry name" value="CHROMOSOME 7, WHOLE GENOME SHOTGUN SEQUENCE"/>
    <property type="match status" value="1"/>
</dbReference>
<sequence length="553" mass="63373">MSQHLLAAHLRGSLTLLRAENSLLPFLYQTRTLTASQLHPSQKPPRPQRYRPYSTDNAPSDEPSDNVLHTAGGSSHEQPVTPSGVEDVSSKPRNYLKKRAIATIRGKSSSPPTRAPKNRSTMTRTEKDILNKLYGQVENRLPTQLQEKEEGRERGKENFEPVKERRKKKTEDKPKILSASEKEELSELTRIFEEAVNEAKSRTEGVSHEQEVTASETGERKTQPMLERHIPSIDVEFDRLSTIFERIRRFKYSDVDISDRSRTITMERVVELVVMIETEKIESALQAAVDQGKGDLGLWKICEERVFGMLRHLDIYDEKEKNASEAQDNQASDTTIPDSLDAPQSSSSDTAKTKQSAGPLEIPPFVHVYPIVSELYPNMLFTTLSLLKTHFPDSPLIGQLLPTVKSHGRTSIVLGASTRLYNELMDYYWQTYDDLPAVVSLLEEMDSTGVEPNLWTYSLIKRIIRTRANERQAHRRRMLERGDDAERKEEWFETEPNRKALRQLAGSKKKPGWVQHVKSRLDEAYERRRMENEDKETSVHEDFATPIRKLQVD</sequence>
<evidence type="ECO:0000313" key="4">
    <source>
        <dbReference type="Proteomes" id="UP000018001"/>
    </source>
</evidence>
<dbReference type="InterPro" id="IPR043837">
    <property type="entry name" value="Mtf2-like_C"/>
</dbReference>
<feature type="compositionally biased region" description="Basic and acidic residues" evidence="1">
    <location>
        <begin position="146"/>
        <end position="181"/>
    </location>
</feature>
<feature type="region of interest" description="Disordered" evidence="1">
    <location>
        <begin position="321"/>
        <end position="357"/>
    </location>
</feature>
<dbReference type="Proteomes" id="UP000018001">
    <property type="component" value="Unassembled WGS sequence"/>
</dbReference>
<feature type="compositionally biased region" description="Polar residues" evidence="1">
    <location>
        <begin position="72"/>
        <end position="81"/>
    </location>
</feature>
<comment type="caution">
    <text evidence="3">The sequence shown here is derived from an EMBL/GenBank/DDBJ whole genome shotgun (WGS) entry which is preliminary data.</text>
</comment>
<dbReference type="Pfam" id="PF19189">
    <property type="entry name" value="Mtf2"/>
    <property type="match status" value="1"/>
</dbReference>
<feature type="region of interest" description="Disordered" evidence="1">
    <location>
        <begin position="199"/>
        <end position="221"/>
    </location>
</feature>
<dbReference type="InParanoid" id="V5FYM3"/>
<gene>
    <name evidence="3" type="ORF">PVAR5_3476</name>
</gene>
<feature type="compositionally biased region" description="Basic and acidic residues" evidence="1">
    <location>
        <begin position="524"/>
        <end position="543"/>
    </location>
</feature>
<feature type="compositionally biased region" description="Polar residues" evidence="1">
    <location>
        <begin position="106"/>
        <end position="123"/>
    </location>
</feature>